<dbReference type="PANTHER" id="PTHR47837">
    <property type="entry name" value="GTP PYROPHOSPHOKINASE YJBM"/>
    <property type="match status" value="1"/>
</dbReference>
<dbReference type="InterPro" id="IPR043519">
    <property type="entry name" value="NT_sf"/>
</dbReference>
<dbReference type="SMART" id="SM00954">
    <property type="entry name" value="RelA_SpoT"/>
    <property type="match status" value="1"/>
</dbReference>
<reference evidence="2 3" key="1">
    <citation type="journal article" date="2022" name="BMC Genomics">
        <title>Comparative genome analysis of mycobacteria focusing on tRNA and non-coding RNA.</title>
        <authorList>
            <person name="Behra P.R.K."/>
            <person name="Pettersson B.M.F."/>
            <person name="Ramesh M."/>
            <person name="Das S."/>
            <person name="Dasgupta S."/>
            <person name="Kirsebom L.A."/>
        </authorList>
    </citation>
    <scope>NUCLEOTIDE SEQUENCE [LARGE SCALE GENOMIC DNA]</scope>
    <source>
        <strain evidence="2 3">DSM 44078</strain>
    </source>
</reference>
<accession>A0ABT3CCP8</accession>
<dbReference type="RefSeq" id="WP_264068147.1">
    <property type="nucleotide sequence ID" value="NZ_JACKTY010000029.1"/>
</dbReference>
<dbReference type="Gene3D" id="1.10.287.860">
    <property type="entry name" value="Nucleotidyltransferase"/>
    <property type="match status" value="1"/>
</dbReference>
<dbReference type="Gene3D" id="3.30.460.10">
    <property type="entry name" value="Beta Polymerase, domain 2"/>
    <property type="match status" value="1"/>
</dbReference>
<dbReference type="InterPro" id="IPR007685">
    <property type="entry name" value="RelA_SpoT"/>
</dbReference>
<evidence type="ECO:0000313" key="2">
    <source>
        <dbReference type="EMBL" id="MCV7227211.1"/>
    </source>
</evidence>
<dbReference type="CDD" id="cd05399">
    <property type="entry name" value="NT_Rel-Spo_like"/>
    <property type="match status" value="1"/>
</dbReference>
<name>A0ABT3CCP8_9MYCO</name>
<dbReference type="SUPFAM" id="SSF81301">
    <property type="entry name" value="Nucleotidyltransferase"/>
    <property type="match status" value="1"/>
</dbReference>
<feature type="domain" description="RelA/SpoT" evidence="1">
    <location>
        <begin position="64"/>
        <end position="187"/>
    </location>
</feature>
<evidence type="ECO:0000313" key="3">
    <source>
        <dbReference type="Proteomes" id="UP001526201"/>
    </source>
</evidence>
<evidence type="ECO:0000259" key="1">
    <source>
        <dbReference type="SMART" id="SM00954"/>
    </source>
</evidence>
<keyword evidence="3" id="KW-1185">Reference proteome</keyword>
<sequence>MDDVRERGPGTFLDLDEINALRDEFSRFMFSYKFGMEEVTTKVGILQQEFQHLQKYNPIEHVTSRLKTPESVLDKIARKNCEPRFETIRETITDIAGVRVTCSFTSDVYRVFEALIRQDDITVLAVKDYVRQPKPNGYRSLHVIVEVPVFLSNGVVAVPVEVQLRTVAMDFWASLEHKIFYKFSGEVPLDISRSLEDAAATAARLDEEMERLHRDVHGDLPPVPVELARGAIPMSDDVVARLVHQRGAFSGL</sequence>
<dbReference type="PANTHER" id="PTHR47837:SF2">
    <property type="entry name" value="GTP PYROPHOSPHOKINASE YWAC"/>
    <property type="match status" value="1"/>
</dbReference>
<dbReference type="Pfam" id="PF04607">
    <property type="entry name" value="RelA_SpoT"/>
    <property type="match status" value="1"/>
</dbReference>
<dbReference type="InterPro" id="IPR052366">
    <property type="entry name" value="GTP_Pyrophosphokinase"/>
</dbReference>
<protein>
    <submittedName>
        <fullName evidence="2">GTP pyrophosphokinase family protein</fullName>
    </submittedName>
</protein>
<dbReference type="Proteomes" id="UP001526201">
    <property type="component" value="Unassembled WGS sequence"/>
</dbReference>
<gene>
    <name evidence="2" type="ORF">H7J73_14340</name>
</gene>
<dbReference type="EMBL" id="JACKTY010000029">
    <property type="protein sequence ID" value="MCV7227211.1"/>
    <property type="molecule type" value="Genomic_DNA"/>
</dbReference>
<comment type="caution">
    <text evidence="2">The sequence shown here is derived from an EMBL/GenBank/DDBJ whole genome shotgun (WGS) entry which is preliminary data.</text>
</comment>
<organism evidence="2 3">
    <name type="scientific">Mycolicibacterium komossense</name>
    <dbReference type="NCBI Taxonomy" id="1779"/>
    <lineage>
        <taxon>Bacteria</taxon>
        <taxon>Bacillati</taxon>
        <taxon>Actinomycetota</taxon>
        <taxon>Actinomycetes</taxon>
        <taxon>Mycobacteriales</taxon>
        <taxon>Mycobacteriaceae</taxon>
        <taxon>Mycolicibacterium</taxon>
    </lineage>
</organism>
<proteinExistence type="predicted"/>